<dbReference type="OrthoDB" id="9803892at2"/>
<dbReference type="PANTHER" id="PTHR10491">
    <property type="entry name" value="DTDP-4-DEHYDRORHAMNOSE REDUCTASE"/>
    <property type="match status" value="1"/>
</dbReference>
<dbReference type="GO" id="GO:0019305">
    <property type="term" value="P:dTDP-rhamnose biosynthetic process"/>
    <property type="evidence" value="ECO:0007669"/>
    <property type="project" value="UniProtKB-UniPathway"/>
</dbReference>
<comment type="cofactor">
    <cofactor evidence="6">
        <name>Mg(2+)</name>
        <dbReference type="ChEBI" id="CHEBI:18420"/>
    </cofactor>
    <text evidence="6">Binds 1 Mg(2+) ion per monomer.</text>
</comment>
<dbReference type="CDD" id="cd05254">
    <property type="entry name" value="dTDP_HR_like_SDR_e"/>
    <property type="match status" value="1"/>
</dbReference>
<dbReference type="Gene3D" id="3.90.25.10">
    <property type="entry name" value="UDP-galactose 4-epimerase, domain 1"/>
    <property type="match status" value="1"/>
</dbReference>
<comment type="pathway">
    <text evidence="1 6">Carbohydrate biosynthesis; dTDP-L-rhamnose biosynthesis.</text>
</comment>
<gene>
    <name evidence="8" type="ORF">C8P69_1063</name>
</gene>
<comment type="caution">
    <text evidence="8">The sequence shown here is derived from an EMBL/GenBank/DDBJ whole genome shotgun (WGS) entry which is preliminary data.</text>
</comment>
<dbReference type="InterPro" id="IPR036291">
    <property type="entry name" value="NAD(P)-bd_dom_sf"/>
</dbReference>
<comment type="similarity">
    <text evidence="2 6">Belongs to the dTDP-4-dehydrorhamnose reductase family.</text>
</comment>
<name>A0A2T4Z0W0_9HYPH</name>
<dbReference type="GO" id="GO:0008831">
    <property type="term" value="F:dTDP-4-dehydrorhamnose reductase activity"/>
    <property type="evidence" value="ECO:0007669"/>
    <property type="project" value="UniProtKB-EC"/>
</dbReference>
<dbReference type="PANTHER" id="PTHR10491:SF4">
    <property type="entry name" value="METHIONINE ADENOSYLTRANSFERASE 2 SUBUNIT BETA"/>
    <property type="match status" value="1"/>
</dbReference>
<sequence length="298" mass="31901">MRLLVTGREGQVVRSLLRLRATQSDIQVHAVGRPELDLAQDRDLVGIFEPLKPDVIVNAAAYTAVDQAESDTDLAFRVNGRGAGLVARAARQLGIPVIQISTDYVFPGDGVRPYLESDPVSPVSAYGASKLAGERETAQENPNHAVLRTAWVYAPEGKNFVRTMLRLAKSREEVGVVADQVGNPTSADDIAAAVAAVAINLKANPHDPALRGIFHMTSQGETTWAGFADTIFRESAARGGPSARVKGIATSDYPTPAKRPANSRLDCSKLRNAHGVVLPSWNDGLARCINAISMTGEW</sequence>
<evidence type="ECO:0000256" key="1">
    <source>
        <dbReference type="ARBA" id="ARBA00004781"/>
    </source>
</evidence>
<evidence type="ECO:0000256" key="5">
    <source>
        <dbReference type="ARBA" id="ARBA00048200"/>
    </source>
</evidence>
<dbReference type="UniPathway" id="UPA00124"/>
<protein>
    <recommendedName>
        <fullName evidence="4 6">dTDP-4-dehydrorhamnose reductase</fullName>
        <ecNumber evidence="3 6">1.1.1.133</ecNumber>
    </recommendedName>
</protein>
<feature type="domain" description="RmlD-like substrate binding" evidence="7">
    <location>
        <begin position="1"/>
        <end position="292"/>
    </location>
</feature>
<keyword evidence="6" id="KW-0521">NADP</keyword>
<dbReference type="Pfam" id="PF04321">
    <property type="entry name" value="RmlD_sub_bind"/>
    <property type="match status" value="1"/>
</dbReference>
<comment type="catalytic activity">
    <reaction evidence="5 6">
        <text>dTDP-beta-L-rhamnose + NADP(+) = dTDP-4-dehydro-beta-L-rhamnose + NADPH + H(+)</text>
        <dbReference type="Rhea" id="RHEA:21796"/>
        <dbReference type="ChEBI" id="CHEBI:15378"/>
        <dbReference type="ChEBI" id="CHEBI:57510"/>
        <dbReference type="ChEBI" id="CHEBI:57783"/>
        <dbReference type="ChEBI" id="CHEBI:58349"/>
        <dbReference type="ChEBI" id="CHEBI:62830"/>
        <dbReference type="EC" id="1.1.1.133"/>
    </reaction>
</comment>
<dbReference type="EMBL" id="PZZL01000006">
    <property type="protein sequence ID" value="PTM53350.1"/>
    <property type="molecule type" value="Genomic_DNA"/>
</dbReference>
<evidence type="ECO:0000313" key="9">
    <source>
        <dbReference type="Proteomes" id="UP000241808"/>
    </source>
</evidence>
<organism evidence="8 9">
    <name type="scientific">Phreatobacter oligotrophus</name>
    <dbReference type="NCBI Taxonomy" id="1122261"/>
    <lineage>
        <taxon>Bacteria</taxon>
        <taxon>Pseudomonadati</taxon>
        <taxon>Pseudomonadota</taxon>
        <taxon>Alphaproteobacteria</taxon>
        <taxon>Hyphomicrobiales</taxon>
        <taxon>Phreatobacteraceae</taxon>
        <taxon>Phreatobacter</taxon>
    </lineage>
</organism>
<proteinExistence type="inferred from homology"/>
<keyword evidence="9" id="KW-1185">Reference proteome</keyword>
<dbReference type="InterPro" id="IPR005913">
    <property type="entry name" value="dTDP_dehydrorham_reduct"/>
</dbReference>
<keyword evidence="6" id="KW-0560">Oxidoreductase</keyword>
<dbReference type="NCBIfam" id="TIGR01214">
    <property type="entry name" value="rmlD"/>
    <property type="match status" value="1"/>
</dbReference>
<reference evidence="8 9" key="1">
    <citation type="submission" date="2018-04" db="EMBL/GenBank/DDBJ databases">
        <title>Genomic Encyclopedia of Archaeal and Bacterial Type Strains, Phase II (KMG-II): from individual species to whole genera.</title>
        <authorList>
            <person name="Goeker M."/>
        </authorList>
    </citation>
    <scope>NUCLEOTIDE SEQUENCE [LARGE SCALE GENOMIC DNA]</scope>
    <source>
        <strain evidence="8 9">DSM 25521</strain>
    </source>
</reference>
<evidence type="ECO:0000313" key="8">
    <source>
        <dbReference type="EMBL" id="PTM53350.1"/>
    </source>
</evidence>
<dbReference type="Proteomes" id="UP000241808">
    <property type="component" value="Unassembled WGS sequence"/>
</dbReference>
<accession>A0A2T4Z0W0</accession>
<evidence type="ECO:0000259" key="7">
    <source>
        <dbReference type="Pfam" id="PF04321"/>
    </source>
</evidence>
<comment type="function">
    <text evidence="6">Catalyzes the reduction of dTDP-6-deoxy-L-lyxo-4-hexulose to yield dTDP-L-rhamnose.</text>
</comment>
<evidence type="ECO:0000256" key="4">
    <source>
        <dbReference type="ARBA" id="ARBA00017099"/>
    </source>
</evidence>
<dbReference type="InterPro" id="IPR029903">
    <property type="entry name" value="RmlD-like-bd"/>
</dbReference>
<evidence type="ECO:0000256" key="6">
    <source>
        <dbReference type="RuleBase" id="RU364082"/>
    </source>
</evidence>
<dbReference type="RefSeq" id="WP_108178142.1">
    <property type="nucleotide sequence ID" value="NZ_PZZL01000006.1"/>
</dbReference>
<dbReference type="AlphaFoldDB" id="A0A2T4Z0W0"/>
<dbReference type="SUPFAM" id="SSF51735">
    <property type="entry name" value="NAD(P)-binding Rossmann-fold domains"/>
    <property type="match status" value="1"/>
</dbReference>
<evidence type="ECO:0000256" key="3">
    <source>
        <dbReference type="ARBA" id="ARBA00012929"/>
    </source>
</evidence>
<dbReference type="EC" id="1.1.1.133" evidence="3 6"/>
<evidence type="ECO:0000256" key="2">
    <source>
        <dbReference type="ARBA" id="ARBA00010944"/>
    </source>
</evidence>
<dbReference type="Gene3D" id="3.40.50.720">
    <property type="entry name" value="NAD(P)-binding Rossmann-like Domain"/>
    <property type="match status" value="1"/>
</dbReference>